<evidence type="ECO:0000259" key="8">
    <source>
        <dbReference type="Pfam" id="PF03772"/>
    </source>
</evidence>
<dbReference type="RefSeq" id="WP_136942067.1">
    <property type="nucleotide sequence ID" value="NZ_SWKR01000002.1"/>
</dbReference>
<dbReference type="GO" id="GO:0005886">
    <property type="term" value="C:plasma membrane"/>
    <property type="evidence" value="ECO:0007669"/>
    <property type="project" value="UniProtKB-SubCell"/>
</dbReference>
<keyword evidence="2" id="KW-1003">Cell membrane</keyword>
<dbReference type="OrthoDB" id="9790149at2"/>
<comment type="caution">
    <text evidence="10">The sequence shown here is derived from an EMBL/GenBank/DDBJ whole genome shotgun (WGS) entry which is preliminary data.</text>
</comment>
<evidence type="ECO:0000256" key="7">
    <source>
        <dbReference type="SAM" id="Phobius"/>
    </source>
</evidence>
<feature type="transmembrane region" description="Helical" evidence="7">
    <location>
        <begin position="266"/>
        <end position="289"/>
    </location>
</feature>
<evidence type="ECO:0000256" key="1">
    <source>
        <dbReference type="ARBA" id="ARBA00004651"/>
    </source>
</evidence>
<gene>
    <name evidence="10" type="ORF">FBR43_04655</name>
</gene>
<dbReference type="InterPro" id="IPR004477">
    <property type="entry name" value="ComEC_N"/>
</dbReference>
<dbReference type="NCBIfam" id="TIGR00360">
    <property type="entry name" value="ComEC_N-term"/>
    <property type="match status" value="1"/>
</dbReference>
<dbReference type="EMBL" id="SWKR01000002">
    <property type="protein sequence ID" value="TKD50125.1"/>
    <property type="molecule type" value="Genomic_DNA"/>
</dbReference>
<name>A0A4U1L2A4_9SPHN</name>
<dbReference type="Proteomes" id="UP000309138">
    <property type="component" value="Unassembled WGS sequence"/>
</dbReference>
<reference evidence="10 11" key="1">
    <citation type="submission" date="2019-04" db="EMBL/GenBank/DDBJ databases">
        <authorList>
            <person name="Yang Y."/>
            <person name="Wei D."/>
        </authorList>
    </citation>
    <scope>NUCLEOTIDE SEQUENCE [LARGE SCALE GENOMIC DNA]</scope>
    <source>
        <strain evidence="10 11">L-1-4w-11</strain>
    </source>
</reference>
<feature type="transmembrane region" description="Helical" evidence="7">
    <location>
        <begin position="406"/>
        <end position="429"/>
    </location>
</feature>
<feature type="transmembrane region" description="Helical" evidence="7">
    <location>
        <begin position="30"/>
        <end position="48"/>
    </location>
</feature>
<feature type="transmembrane region" description="Helical" evidence="7">
    <location>
        <begin position="79"/>
        <end position="97"/>
    </location>
</feature>
<evidence type="ECO:0000256" key="2">
    <source>
        <dbReference type="ARBA" id="ARBA00022475"/>
    </source>
</evidence>
<proteinExistence type="predicted"/>
<dbReference type="Pfam" id="PF03772">
    <property type="entry name" value="Competence"/>
    <property type="match status" value="1"/>
</dbReference>
<feature type="transmembrane region" description="Helical" evidence="7">
    <location>
        <begin position="370"/>
        <end position="386"/>
    </location>
</feature>
<keyword evidence="3 7" id="KW-0812">Transmembrane</keyword>
<evidence type="ECO:0000256" key="3">
    <source>
        <dbReference type="ARBA" id="ARBA00022692"/>
    </source>
</evidence>
<keyword evidence="11" id="KW-1185">Reference proteome</keyword>
<protein>
    <submittedName>
        <fullName evidence="10">ComEC/Rec2 family competence protein</fullName>
    </submittedName>
</protein>
<evidence type="ECO:0000256" key="6">
    <source>
        <dbReference type="SAM" id="MobiDB-lite"/>
    </source>
</evidence>
<comment type="subcellular location">
    <subcellularLocation>
        <location evidence="1">Cell membrane</location>
        <topology evidence="1">Multi-pass membrane protein</topology>
    </subcellularLocation>
</comment>
<dbReference type="InterPro" id="IPR052159">
    <property type="entry name" value="Competence_DNA_uptake"/>
</dbReference>
<organism evidence="10 11">
    <name type="scientific">Sphingomonas baiyangensis</name>
    <dbReference type="NCBI Taxonomy" id="2572576"/>
    <lineage>
        <taxon>Bacteria</taxon>
        <taxon>Pseudomonadati</taxon>
        <taxon>Pseudomonadota</taxon>
        <taxon>Alphaproteobacteria</taxon>
        <taxon>Sphingomonadales</taxon>
        <taxon>Sphingomonadaceae</taxon>
        <taxon>Sphingomonas</taxon>
    </lineage>
</organism>
<dbReference type="PANTHER" id="PTHR30619">
    <property type="entry name" value="DNA INTERNALIZATION/COMPETENCE PROTEIN COMEC/REC2"/>
    <property type="match status" value="1"/>
</dbReference>
<feature type="transmembrane region" description="Helical" evidence="7">
    <location>
        <begin position="435"/>
        <end position="454"/>
    </location>
</feature>
<feature type="transmembrane region" description="Helical" evidence="7">
    <location>
        <begin position="54"/>
        <end position="72"/>
    </location>
</feature>
<feature type="domain" description="ComEC/Rec2-related protein" evidence="8">
    <location>
        <begin position="242"/>
        <end position="525"/>
    </location>
</feature>
<sequence length="711" mass="75239">MASRALQIGAWGGIARDRLETWLEAERDQLPLWLPVMLGLGITAWMLLPDAARWAGFILAALALGLAGLAAGQGGRASRVMLVAMLAMAAGCALIWWRAERVAQPVLARPAVVAFEGVVRGVEPMPARDLVRLRVAVRDAAGAGLPPLVRLNVDDALMPAGVASGAVVAVRARLMPPAPPAVPGAYDFARVAWFDGLGATGRAFAIEVVRAAPTAGDGMRARLTRHIQAQVPGSAGGVAAALVTGDRGAISEEDDEAMRRSGLAHLLSVSGLHVTAVVGATMLVVLKLLALSPMLALRLRLPLVAAGAAAVTAVFYTWLSGAQVPTIRSCIAALLVLGALALGREAITLRLVAAGATAVLLLWPEALASPSFQLSFAAVTSIVALHEHSRVKRWFMKRDEGWGRRLARGGASLLLTGLVVEFALMPIGLYHFHKAGLYGAAANIVAIPLTTFVVMPLEVLALSLDVAGLGAPAWWLAERTLWLLLWIAQTTADAPGAVKALPSMPASAYALMIGGGLWLALWRTRLRWAGAVPAMAGAIWAAMTPAPDLIVTGDGRHLAIRTADGGMAVLRERAGDYVRSMLGETGGIDGELGTIDDMAEARCTRDACMAKLARDGRRWTIAATRSGYMLPIEEMVALCRASDVIVSERRLPRTCTPRWLKLDRPMLRETGGVALALGSGTVRTVRSGGAHPWRDPPTVQPPRRAWPRRRE</sequence>
<dbReference type="PANTHER" id="PTHR30619:SF1">
    <property type="entry name" value="RECOMBINATION PROTEIN 2"/>
    <property type="match status" value="1"/>
</dbReference>
<feature type="transmembrane region" description="Helical" evidence="7">
    <location>
        <begin position="325"/>
        <end position="342"/>
    </location>
</feature>
<keyword evidence="4 7" id="KW-1133">Transmembrane helix</keyword>
<feature type="domain" description="DUF4131" evidence="9">
    <location>
        <begin position="55"/>
        <end position="208"/>
    </location>
</feature>
<keyword evidence="5 7" id="KW-0472">Membrane</keyword>
<accession>A0A4U1L2A4</accession>
<dbReference type="AlphaFoldDB" id="A0A4U1L2A4"/>
<evidence type="ECO:0000256" key="5">
    <source>
        <dbReference type="ARBA" id="ARBA00023136"/>
    </source>
</evidence>
<feature type="transmembrane region" description="Helical" evidence="7">
    <location>
        <begin position="301"/>
        <end position="319"/>
    </location>
</feature>
<dbReference type="InterPro" id="IPR025405">
    <property type="entry name" value="DUF4131"/>
</dbReference>
<evidence type="ECO:0000259" key="9">
    <source>
        <dbReference type="Pfam" id="PF13567"/>
    </source>
</evidence>
<dbReference type="Pfam" id="PF13567">
    <property type="entry name" value="DUF4131"/>
    <property type="match status" value="1"/>
</dbReference>
<evidence type="ECO:0000313" key="10">
    <source>
        <dbReference type="EMBL" id="TKD50125.1"/>
    </source>
</evidence>
<evidence type="ECO:0000256" key="4">
    <source>
        <dbReference type="ARBA" id="ARBA00022989"/>
    </source>
</evidence>
<feature type="transmembrane region" description="Helical" evidence="7">
    <location>
        <begin position="466"/>
        <end position="488"/>
    </location>
</feature>
<feature type="region of interest" description="Disordered" evidence="6">
    <location>
        <begin position="685"/>
        <end position="711"/>
    </location>
</feature>
<evidence type="ECO:0000313" key="11">
    <source>
        <dbReference type="Proteomes" id="UP000309138"/>
    </source>
</evidence>
<feature type="transmembrane region" description="Helical" evidence="7">
    <location>
        <begin position="500"/>
        <end position="521"/>
    </location>
</feature>